<accession>A0ABR6VJ93</accession>
<proteinExistence type="predicted"/>
<dbReference type="EMBL" id="JACOGK010000025">
    <property type="protein sequence ID" value="MBC3537357.1"/>
    <property type="molecule type" value="Genomic_DNA"/>
</dbReference>
<evidence type="ECO:0000313" key="1">
    <source>
        <dbReference type="EMBL" id="MBC3537357.1"/>
    </source>
</evidence>
<dbReference type="RefSeq" id="WP_186503661.1">
    <property type="nucleotide sequence ID" value="NZ_JACOGK010000025.1"/>
</dbReference>
<organism evidence="1 2">
    <name type="scientific">Megasphaera hominis</name>
    <dbReference type="NCBI Taxonomy" id="159836"/>
    <lineage>
        <taxon>Bacteria</taxon>
        <taxon>Bacillati</taxon>
        <taxon>Bacillota</taxon>
        <taxon>Negativicutes</taxon>
        <taxon>Veillonellales</taxon>
        <taxon>Veillonellaceae</taxon>
        <taxon>Megasphaera</taxon>
    </lineage>
</organism>
<dbReference type="InterPro" id="IPR038559">
    <property type="entry name" value="XkdN-like_sf"/>
</dbReference>
<dbReference type="Pfam" id="PF08890">
    <property type="entry name" value="Phage_TAC_5"/>
    <property type="match status" value="1"/>
</dbReference>
<comment type="caution">
    <text evidence="1">The sequence shown here is derived from an EMBL/GenBank/DDBJ whole genome shotgun (WGS) entry which is preliminary data.</text>
</comment>
<protein>
    <recommendedName>
        <fullName evidence="3">XkdN-like protein</fullName>
    </recommendedName>
</protein>
<dbReference type="Gene3D" id="3.30.2220.30">
    <property type="match status" value="1"/>
</dbReference>
<dbReference type="InterPro" id="IPR014986">
    <property type="entry name" value="XkdN-like"/>
</dbReference>
<reference evidence="1 2" key="1">
    <citation type="submission" date="2020-08" db="EMBL/GenBank/DDBJ databases">
        <authorList>
            <person name="Liu C."/>
            <person name="Sun Q."/>
        </authorList>
    </citation>
    <scope>NUCLEOTIDE SEQUENCE [LARGE SCALE GENOMIC DNA]</scope>
    <source>
        <strain evidence="1 2">NSJ-59</strain>
    </source>
</reference>
<evidence type="ECO:0000313" key="2">
    <source>
        <dbReference type="Proteomes" id="UP000606870"/>
    </source>
</evidence>
<gene>
    <name evidence="1" type="ORF">H8J70_08845</name>
</gene>
<dbReference type="Proteomes" id="UP000606870">
    <property type="component" value="Unassembled WGS sequence"/>
</dbReference>
<keyword evidence="2" id="KW-1185">Reference proteome</keyword>
<name>A0ABR6VJ93_9FIRM</name>
<sequence>MNLAEALLAADKGKLTAAAKKTYEVKRLSELLGEPFILELQQIPNQRVKEIRESAISYNGEDPETDEEKLCMGFICDGIVNKDFNNKELLKAYGVATKKELFLKLFNAGEILKISGEICKLCGFVKDESKIKN</sequence>
<evidence type="ECO:0008006" key="3">
    <source>
        <dbReference type="Google" id="ProtNLM"/>
    </source>
</evidence>